<organism evidence="4 5">
    <name type="scientific">Arthrobacter subterraneus</name>
    <dbReference type="NCBI Taxonomy" id="335973"/>
    <lineage>
        <taxon>Bacteria</taxon>
        <taxon>Bacillati</taxon>
        <taxon>Actinomycetota</taxon>
        <taxon>Actinomycetes</taxon>
        <taxon>Micrococcales</taxon>
        <taxon>Micrococcaceae</taxon>
        <taxon>Arthrobacter</taxon>
    </lineage>
</organism>
<dbReference type="AlphaFoldDB" id="A0A1G8BRX6"/>
<dbReference type="Proteomes" id="UP000199258">
    <property type="component" value="Unassembled WGS sequence"/>
</dbReference>
<evidence type="ECO:0000256" key="1">
    <source>
        <dbReference type="SAM" id="MobiDB-lite"/>
    </source>
</evidence>
<dbReference type="Gene3D" id="3.10.350.10">
    <property type="entry name" value="LysM domain"/>
    <property type="match status" value="1"/>
</dbReference>
<keyword evidence="2" id="KW-0812">Transmembrane</keyword>
<evidence type="ECO:0000256" key="2">
    <source>
        <dbReference type="SAM" id="Phobius"/>
    </source>
</evidence>
<keyword evidence="5" id="KW-1185">Reference proteome</keyword>
<feature type="transmembrane region" description="Helical" evidence="2">
    <location>
        <begin position="48"/>
        <end position="74"/>
    </location>
</feature>
<feature type="region of interest" description="Disordered" evidence="1">
    <location>
        <begin position="224"/>
        <end position="248"/>
    </location>
</feature>
<protein>
    <submittedName>
        <fullName evidence="4">LysM domain-containing protein</fullName>
    </submittedName>
</protein>
<keyword evidence="2" id="KW-1133">Transmembrane helix</keyword>
<evidence type="ECO:0000259" key="3">
    <source>
        <dbReference type="Pfam" id="PF01476"/>
    </source>
</evidence>
<gene>
    <name evidence="4" type="ORF">SAMN04488693_10135</name>
</gene>
<keyword evidence="2" id="KW-0472">Membrane</keyword>
<dbReference type="InterPro" id="IPR018392">
    <property type="entry name" value="LysM"/>
</dbReference>
<dbReference type="InterPro" id="IPR036779">
    <property type="entry name" value="LysM_dom_sf"/>
</dbReference>
<evidence type="ECO:0000313" key="5">
    <source>
        <dbReference type="Proteomes" id="UP000199258"/>
    </source>
</evidence>
<proteinExistence type="predicted"/>
<dbReference type="STRING" id="335973.SAMN04488693_10135"/>
<name>A0A1G8BRX6_9MICC</name>
<dbReference type="CDD" id="cd00118">
    <property type="entry name" value="LysM"/>
    <property type="match status" value="1"/>
</dbReference>
<feature type="domain" description="LysM" evidence="3">
    <location>
        <begin position="185"/>
        <end position="199"/>
    </location>
</feature>
<sequence length="248" mass="25913">MRSGILSSLLALGVLLPGSALLVAGTSLLNGHRSTAVPSGLTSLVGMGVTMFGMLVLLWLGFSFFAALAAELLVRRGHDHVARCLGVFVPIFMRRAACLALGTSLVAAQPAYAHADPAASSPAVTAPLEAPGEPSDLDPQWIPVESPRVLGPSWQPTVLPPGGGLLVKEVREGRSIMTPATAEIIVRPGDSLWAIAARHLGPQATDVRIAEAWPHWHAANRDLIGDNPDLLQPGQALRPPAATPTQSK</sequence>
<accession>A0A1G8BRX6</accession>
<evidence type="ECO:0000313" key="4">
    <source>
        <dbReference type="EMBL" id="SDH35834.1"/>
    </source>
</evidence>
<dbReference type="Pfam" id="PF01476">
    <property type="entry name" value="LysM"/>
    <property type="match status" value="1"/>
</dbReference>
<dbReference type="OrthoDB" id="3210682at2"/>
<dbReference type="EMBL" id="FNDT01000001">
    <property type="protein sequence ID" value="SDH35834.1"/>
    <property type="molecule type" value="Genomic_DNA"/>
</dbReference>
<reference evidence="4 5" key="1">
    <citation type="submission" date="2016-10" db="EMBL/GenBank/DDBJ databases">
        <authorList>
            <person name="de Groot N.N."/>
        </authorList>
    </citation>
    <scope>NUCLEOTIDE SEQUENCE [LARGE SCALE GENOMIC DNA]</scope>
    <source>
        <strain evidence="4 5">NP_1H</strain>
    </source>
</reference>
<dbReference type="RefSeq" id="WP_139186206.1">
    <property type="nucleotide sequence ID" value="NZ_FNDT01000001.1"/>
</dbReference>